<feature type="domain" description="Disease resistance protein At4g27190-like leucine-rich repeats" evidence="10">
    <location>
        <begin position="830"/>
        <end position="896"/>
    </location>
</feature>
<evidence type="ECO:0000256" key="3">
    <source>
        <dbReference type="ARBA" id="ARBA00022737"/>
    </source>
</evidence>
<evidence type="ECO:0000259" key="10">
    <source>
        <dbReference type="Pfam" id="PF23247"/>
    </source>
</evidence>
<evidence type="ECO:0000259" key="9">
    <source>
        <dbReference type="Pfam" id="PF00931"/>
    </source>
</evidence>
<dbReference type="Pfam" id="PF23247">
    <property type="entry name" value="LRR_RPS2"/>
    <property type="match status" value="3"/>
</dbReference>
<dbReference type="GO" id="GO:0005524">
    <property type="term" value="F:ATP binding"/>
    <property type="evidence" value="ECO:0007669"/>
    <property type="project" value="UniProtKB-KW"/>
</dbReference>
<evidence type="ECO:0000256" key="2">
    <source>
        <dbReference type="ARBA" id="ARBA00022614"/>
    </source>
</evidence>
<dbReference type="PANTHER" id="PTHR33463:SF203">
    <property type="entry name" value="AAA+ ATPASE DOMAIN-CONTAINING PROTEIN"/>
    <property type="match status" value="1"/>
</dbReference>
<dbReference type="Gene3D" id="1.10.8.430">
    <property type="entry name" value="Helical domain of apoptotic protease-activating factors"/>
    <property type="match status" value="1"/>
</dbReference>
<feature type="compositionally biased region" description="Basic and acidic residues" evidence="8">
    <location>
        <begin position="1208"/>
        <end position="1218"/>
    </location>
</feature>
<keyword evidence="4" id="KW-0547">Nucleotide-binding</keyword>
<dbReference type="PRINTS" id="PR00364">
    <property type="entry name" value="DISEASERSIST"/>
</dbReference>
<evidence type="ECO:0000256" key="4">
    <source>
        <dbReference type="ARBA" id="ARBA00022741"/>
    </source>
</evidence>
<feature type="coiled-coil region" evidence="7">
    <location>
        <begin position="34"/>
        <end position="61"/>
    </location>
</feature>
<evidence type="ECO:0000256" key="1">
    <source>
        <dbReference type="ARBA" id="ARBA00008894"/>
    </source>
</evidence>
<dbReference type="SUPFAM" id="SSF52058">
    <property type="entry name" value="L domain-like"/>
    <property type="match status" value="1"/>
</dbReference>
<dbReference type="SUPFAM" id="SSF52540">
    <property type="entry name" value="P-loop containing nucleoside triphosphate hydrolases"/>
    <property type="match status" value="1"/>
</dbReference>
<comment type="similarity">
    <text evidence="1">Belongs to the disease resistance NB-LRR family.</text>
</comment>
<keyword evidence="5" id="KW-0611">Plant defense</keyword>
<dbReference type="GO" id="GO:0006952">
    <property type="term" value="P:defense response"/>
    <property type="evidence" value="ECO:0007669"/>
    <property type="project" value="UniProtKB-KW"/>
</dbReference>
<dbReference type="GO" id="GO:0043531">
    <property type="term" value="F:ADP binding"/>
    <property type="evidence" value="ECO:0007669"/>
    <property type="project" value="InterPro"/>
</dbReference>
<name>A0A6J5TWT7_PRUAR</name>
<proteinExistence type="inferred from homology"/>
<dbReference type="InterPro" id="IPR057135">
    <property type="entry name" value="At4g27190-like_LRR"/>
</dbReference>
<reference evidence="11 12" key="1">
    <citation type="submission" date="2020-05" db="EMBL/GenBank/DDBJ databases">
        <authorList>
            <person name="Campoy J."/>
            <person name="Schneeberger K."/>
            <person name="Spophaly S."/>
        </authorList>
    </citation>
    <scope>NUCLEOTIDE SEQUENCE [LARGE SCALE GENOMIC DNA]</scope>
    <source>
        <strain evidence="11">PruArmRojPasFocal</strain>
    </source>
</reference>
<evidence type="ECO:0000256" key="5">
    <source>
        <dbReference type="ARBA" id="ARBA00022821"/>
    </source>
</evidence>
<dbReference type="InterPro" id="IPR042197">
    <property type="entry name" value="Apaf_helical"/>
</dbReference>
<dbReference type="InterPro" id="IPR002182">
    <property type="entry name" value="NB-ARC"/>
</dbReference>
<keyword evidence="6" id="KW-0067">ATP-binding</keyword>
<dbReference type="Gene3D" id="3.40.50.300">
    <property type="entry name" value="P-loop containing nucleotide triphosphate hydrolases"/>
    <property type="match status" value="1"/>
</dbReference>
<dbReference type="Proteomes" id="UP000507222">
    <property type="component" value="Unassembled WGS sequence"/>
</dbReference>
<feature type="domain" description="Disease resistance protein At4g27190-like leucine-rich repeats" evidence="10">
    <location>
        <begin position="977"/>
        <end position="1113"/>
    </location>
</feature>
<dbReference type="Pfam" id="PF00931">
    <property type="entry name" value="NB-ARC"/>
    <property type="match status" value="1"/>
</dbReference>
<dbReference type="InterPro" id="IPR032675">
    <property type="entry name" value="LRR_dom_sf"/>
</dbReference>
<dbReference type="PANTHER" id="PTHR33463">
    <property type="entry name" value="NB-ARC DOMAIN-CONTAINING PROTEIN-RELATED"/>
    <property type="match status" value="1"/>
</dbReference>
<keyword evidence="3" id="KW-0677">Repeat</keyword>
<feature type="compositionally biased region" description="Low complexity" evidence="8">
    <location>
        <begin position="1219"/>
        <end position="1228"/>
    </location>
</feature>
<evidence type="ECO:0000313" key="12">
    <source>
        <dbReference type="Proteomes" id="UP000507222"/>
    </source>
</evidence>
<evidence type="ECO:0000256" key="8">
    <source>
        <dbReference type="SAM" id="MobiDB-lite"/>
    </source>
</evidence>
<feature type="region of interest" description="Disordered" evidence="8">
    <location>
        <begin position="1202"/>
        <end position="1228"/>
    </location>
</feature>
<dbReference type="FunFam" id="3.40.50.300:FF:001091">
    <property type="entry name" value="Probable disease resistance protein At1g61300"/>
    <property type="match status" value="1"/>
</dbReference>
<feature type="domain" description="Disease resistance protein At4g27190-like leucine-rich repeats" evidence="10">
    <location>
        <begin position="1267"/>
        <end position="1361"/>
    </location>
</feature>
<organism evidence="11 12">
    <name type="scientific">Prunus armeniaca</name>
    <name type="common">Apricot</name>
    <name type="synonym">Armeniaca vulgaris</name>
    <dbReference type="NCBI Taxonomy" id="36596"/>
    <lineage>
        <taxon>Eukaryota</taxon>
        <taxon>Viridiplantae</taxon>
        <taxon>Streptophyta</taxon>
        <taxon>Embryophyta</taxon>
        <taxon>Tracheophyta</taxon>
        <taxon>Spermatophyta</taxon>
        <taxon>Magnoliopsida</taxon>
        <taxon>eudicotyledons</taxon>
        <taxon>Gunneridae</taxon>
        <taxon>Pentapetalae</taxon>
        <taxon>rosids</taxon>
        <taxon>fabids</taxon>
        <taxon>Rosales</taxon>
        <taxon>Rosaceae</taxon>
        <taxon>Amygdaloideae</taxon>
        <taxon>Amygdaleae</taxon>
        <taxon>Prunus</taxon>
    </lineage>
</organism>
<dbReference type="InterPro" id="IPR050905">
    <property type="entry name" value="Plant_NBS-LRR"/>
</dbReference>
<sequence>MEEICISIASKIVEEPVALIGRQLSYIIYYDSNIESLKDALKKLDDKKNDVQRSVDAAKRNGATIKDQVQSWLDDVSKIFREAEELQTKLNMQRRCPSLKSRYSLSRKAKKIAKCALDLKLDEGLSNNVANPVPLKQLGSIISSEGFKGFESREDVMNDALSALRNEKTRIIGICGMGGVGKTTMVREIREIIKRLQGTNKLFDDVVMSTVSATVNIRTIQTEIAESLDMKLVEESESIRAQRLHERIKQSKRILIILDDVWSAVKLQDVGIPFGDHEGCKILLTSRNEEVCKTMGCKDNIFRVQALNEKEAWELFKATVGESLDNNNPHLLHVAKMIADECKGLPIAIITIGKTLVSIDKNEWDTIRDQLKNSLPEIIPGMEHSVYSCIKLSYDKLDSDEVKSCFLLCCLFPEDYDVPIEYMVRYGLGRAIFENVNTIEKARKRVHSFVGQLKRRYLLLDSHKEECIKMHDIVRDVAISIASKDPHRFMVRSFDAEGGGGGRPGVQKVTNQEHCSAISLIDVKLDENITDGLECPKLELLQLKNSSSSSEYSNHFKRMKELKVLSFLEVNMSSYLASEKSLLLGEPKYLHTLCLEDCNLGDISHVIGGLENLEILSFARSQINKLPREIGHLHKLRMLDATDCDGLEEIPHGVLSNLRRLEELYMAESFLNWGPATGSKDETSMASLDEVLSLSDHLNILAIKIHDVHMLRNDEFLLKSQPIRFHVSINTSWSYKKESFKNRMPGYLFKNSLMLRGDVREYLEIGAVRYFLKQSEDLVLFYTYNLKYVIEELDGQGGFQHLKVLSIMCDDNIEYVMNGMNWTPGGQPAFPILESATFKNVHKLKFVCCGKLLDKRSFMNLRSIAINNCDELKYVFSVSIAQNLVQLQSLNVEYCAKVEDIISKERMEDDNASHRISFPRLTFLKLHFLLKLHGFYTGNQRDSTYEILKPNEESVNKVKETRNDNQVAGSTSSKSKVAQVGASCKALFPSNCISWLTNLEELVLGYLTSKQESEENSESKDSLTSENGSEELVVNVVFDLEGHDSAFSQLQTLNADGLNEVEHLWKNVQPGFQGFQNVRSLDIQECESLKYLCPYEIYKLLVNLQVVEIMYCQNMETIVQAAASTEDNIHEEGKETGGSGAMTLFPKLLINSFTLYNLPNLERFCPDAYSFAWSSSVRNMNVIRCRKLKTLGFAPLSKKRPAIAENSSDDHVRGREESGGASSSTGSGCSPLVCFQSRPSTRNFTQILPQVVNREVTPTNLQTSSASDNLEDLSVYECDLLEVIFLVQETPSTQAFDKLRELKLCDLPMLSHIWEKGLQVSSGFGNLRFLRVWGCHKLRYLFSPHIAKLLICLETIDVFNCSAMEKIVGEAEGGGESIEDELTFPQLNYITLSYLPELESFCSEAYTLKFPALEKVRVYECPKLKAFAPESLYV</sequence>
<dbReference type="Gene3D" id="3.80.10.10">
    <property type="entry name" value="Ribonuclease Inhibitor"/>
    <property type="match status" value="3"/>
</dbReference>
<dbReference type="EMBL" id="CAEKDK010000002">
    <property type="protein sequence ID" value="CAB4268232.1"/>
    <property type="molecule type" value="Genomic_DNA"/>
</dbReference>
<evidence type="ECO:0000256" key="6">
    <source>
        <dbReference type="ARBA" id="ARBA00022840"/>
    </source>
</evidence>
<dbReference type="InterPro" id="IPR036388">
    <property type="entry name" value="WH-like_DNA-bd_sf"/>
</dbReference>
<evidence type="ECO:0000313" key="11">
    <source>
        <dbReference type="EMBL" id="CAB4268232.1"/>
    </source>
</evidence>
<feature type="domain" description="NB-ARC" evidence="9">
    <location>
        <begin position="154"/>
        <end position="322"/>
    </location>
</feature>
<keyword evidence="7" id="KW-0175">Coiled coil</keyword>
<protein>
    <submittedName>
        <fullName evidence="11">Uncharacterized protein</fullName>
    </submittedName>
</protein>
<accession>A0A6J5TWT7</accession>
<evidence type="ECO:0000256" key="7">
    <source>
        <dbReference type="SAM" id="Coils"/>
    </source>
</evidence>
<keyword evidence="2" id="KW-0433">Leucine-rich repeat</keyword>
<dbReference type="InterPro" id="IPR027417">
    <property type="entry name" value="P-loop_NTPase"/>
</dbReference>
<dbReference type="Gene3D" id="1.10.10.10">
    <property type="entry name" value="Winged helix-like DNA-binding domain superfamily/Winged helix DNA-binding domain"/>
    <property type="match status" value="1"/>
</dbReference>
<gene>
    <name evidence="11" type="ORF">CURHAP_LOCUS11421</name>
</gene>